<dbReference type="GO" id="GO:0003743">
    <property type="term" value="F:translation initiation factor activity"/>
    <property type="evidence" value="ECO:0007669"/>
    <property type="project" value="UniProtKB-KW"/>
</dbReference>
<accession>A0A3D8P3M9</accession>
<evidence type="ECO:0000256" key="1">
    <source>
        <dbReference type="SAM" id="Coils"/>
    </source>
</evidence>
<name>A0A3D8P3M9_9THEO</name>
<comment type="caution">
    <text evidence="2">The sequence shown here is derived from an EMBL/GenBank/DDBJ whole genome shotgun (WGS) entry which is preliminary data.</text>
</comment>
<dbReference type="EMBL" id="QSLN01000005">
    <property type="protein sequence ID" value="RDV83415.1"/>
    <property type="molecule type" value="Genomic_DNA"/>
</dbReference>
<gene>
    <name evidence="2" type="ORF">DXX99_05350</name>
</gene>
<protein>
    <submittedName>
        <fullName evidence="2">Translation initiation factor 2</fullName>
    </submittedName>
</protein>
<dbReference type="Proteomes" id="UP000256329">
    <property type="component" value="Unassembled WGS sequence"/>
</dbReference>
<evidence type="ECO:0000313" key="3">
    <source>
        <dbReference type="Proteomes" id="UP000256329"/>
    </source>
</evidence>
<keyword evidence="1" id="KW-0175">Coiled coil</keyword>
<proteinExistence type="predicted"/>
<sequence length="84" mass="10269">MGEEELYLRARIKELEEKLAQVRLSRRVLLYLLEKMEGEKELLLKKLERENERLQRLNARYARSLWQKNRRIVELESKLQGKES</sequence>
<dbReference type="AlphaFoldDB" id="A0A3D8P3M9"/>
<organism evidence="2 3">
    <name type="scientific">Ammonifex thiophilus</name>
    <dbReference type="NCBI Taxonomy" id="444093"/>
    <lineage>
        <taxon>Bacteria</taxon>
        <taxon>Bacillati</taxon>
        <taxon>Bacillota</taxon>
        <taxon>Clostridia</taxon>
        <taxon>Thermoanaerobacterales</taxon>
        <taxon>Thermoanaerobacteraceae</taxon>
        <taxon>Ammonifex</taxon>
    </lineage>
</organism>
<reference evidence="2 3" key="1">
    <citation type="submission" date="2018-08" db="EMBL/GenBank/DDBJ databases">
        <title>Form III RuBisCO-mediated autotrophy in Thermodesulfobium bacteria.</title>
        <authorList>
            <person name="Toshchakov S.V."/>
            <person name="Kublanov I.V."/>
            <person name="Frolov E."/>
            <person name="Bonch-Osmolovskaya E.A."/>
            <person name="Tourova T.P."/>
            <person name="Chernych N.A."/>
            <person name="Lebedinsky A.V."/>
        </authorList>
    </citation>
    <scope>NUCLEOTIDE SEQUENCE [LARGE SCALE GENOMIC DNA]</scope>
    <source>
        <strain evidence="2 3">SR</strain>
    </source>
</reference>
<keyword evidence="3" id="KW-1185">Reference proteome</keyword>
<feature type="coiled-coil region" evidence="1">
    <location>
        <begin position="33"/>
        <end position="67"/>
    </location>
</feature>
<keyword evidence="2" id="KW-0396">Initiation factor</keyword>
<keyword evidence="2" id="KW-0648">Protein biosynthesis</keyword>
<evidence type="ECO:0000313" key="2">
    <source>
        <dbReference type="EMBL" id="RDV83415.1"/>
    </source>
</evidence>
<dbReference type="RefSeq" id="WP_115792475.1">
    <property type="nucleotide sequence ID" value="NZ_QSLN01000005.1"/>
</dbReference>